<dbReference type="EMBL" id="JACXVP010000011">
    <property type="protein sequence ID" value="KAG5577117.1"/>
    <property type="molecule type" value="Genomic_DNA"/>
</dbReference>
<dbReference type="Pfam" id="PF14226">
    <property type="entry name" value="DIOX_N"/>
    <property type="match status" value="1"/>
</dbReference>
<dbReference type="InterPro" id="IPR027443">
    <property type="entry name" value="IPNS-like_sf"/>
</dbReference>
<keyword evidence="6" id="KW-1185">Reference proteome</keyword>
<reference evidence="5 6" key="1">
    <citation type="submission" date="2020-09" db="EMBL/GenBank/DDBJ databases">
        <title>De no assembly of potato wild relative species, Solanum commersonii.</title>
        <authorList>
            <person name="Cho K."/>
        </authorList>
    </citation>
    <scope>NUCLEOTIDE SEQUENCE [LARGE SCALE GENOMIC DNA]</scope>
    <source>
        <strain evidence="5">LZ3.2</strain>
        <tissue evidence="5">Leaf</tissue>
    </source>
</reference>
<keyword evidence="2" id="KW-0847">Vitamin C</keyword>
<accession>A0A9J5WP50</accession>
<evidence type="ECO:0000259" key="4">
    <source>
        <dbReference type="Pfam" id="PF14226"/>
    </source>
</evidence>
<feature type="non-terminal residue" evidence="5">
    <location>
        <position position="96"/>
    </location>
</feature>
<proteinExistence type="predicted"/>
<keyword evidence="3" id="KW-0408">Iron</keyword>
<dbReference type="SUPFAM" id="SSF51197">
    <property type="entry name" value="Clavaminate synthase-like"/>
    <property type="match status" value="1"/>
</dbReference>
<organism evidence="5 6">
    <name type="scientific">Solanum commersonii</name>
    <name type="common">Commerson's wild potato</name>
    <name type="synonym">Commerson's nightshade</name>
    <dbReference type="NCBI Taxonomy" id="4109"/>
    <lineage>
        <taxon>Eukaryota</taxon>
        <taxon>Viridiplantae</taxon>
        <taxon>Streptophyta</taxon>
        <taxon>Embryophyta</taxon>
        <taxon>Tracheophyta</taxon>
        <taxon>Spermatophyta</taxon>
        <taxon>Magnoliopsida</taxon>
        <taxon>eudicotyledons</taxon>
        <taxon>Gunneridae</taxon>
        <taxon>Pentapetalae</taxon>
        <taxon>asterids</taxon>
        <taxon>lamiids</taxon>
        <taxon>Solanales</taxon>
        <taxon>Solanaceae</taxon>
        <taxon>Solanoideae</taxon>
        <taxon>Solaneae</taxon>
        <taxon>Solanum</taxon>
    </lineage>
</organism>
<evidence type="ECO:0000256" key="3">
    <source>
        <dbReference type="ARBA" id="ARBA00023004"/>
    </source>
</evidence>
<comment type="caution">
    <text evidence="5">The sequence shown here is derived from an EMBL/GenBank/DDBJ whole genome shotgun (WGS) entry which is preliminary data.</text>
</comment>
<evidence type="ECO:0000313" key="6">
    <source>
        <dbReference type="Proteomes" id="UP000824120"/>
    </source>
</evidence>
<dbReference type="InterPro" id="IPR026992">
    <property type="entry name" value="DIOX_N"/>
</dbReference>
<feature type="domain" description="Non-haem dioxygenase N-terminal" evidence="4">
    <location>
        <begin position="27"/>
        <end position="94"/>
    </location>
</feature>
<evidence type="ECO:0000256" key="2">
    <source>
        <dbReference type="ARBA" id="ARBA00022896"/>
    </source>
</evidence>
<name>A0A9J5WP50_SOLCO</name>
<dbReference type="GO" id="GO:0016706">
    <property type="term" value="F:2-oxoglutarate-dependent dioxygenase activity"/>
    <property type="evidence" value="ECO:0007669"/>
    <property type="project" value="UniProtKB-ARBA"/>
</dbReference>
<evidence type="ECO:0000313" key="5">
    <source>
        <dbReference type="EMBL" id="KAG5577117.1"/>
    </source>
</evidence>
<dbReference type="GO" id="GO:0046872">
    <property type="term" value="F:metal ion binding"/>
    <property type="evidence" value="ECO:0007669"/>
    <property type="project" value="UniProtKB-KW"/>
</dbReference>
<keyword evidence="1" id="KW-0479">Metal-binding</keyword>
<evidence type="ECO:0000256" key="1">
    <source>
        <dbReference type="ARBA" id="ARBA00022723"/>
    </source>
</evidence>
<dbReference type="OrthoDB" id="288590at2759"/>
<protein>
    <recommendedName>
        <fullName evidence="4">Non-haem dioxygenase N-terminal domain-containing protein</fullName>
    </recommendedName>
</protein>
<dbReference type="GO" id="GO:0031418">
    <property type="term" value="F:L-ascorbic acid binding"/>
    <property type="evidence" value="ECO:0007669"/>
    <property type="project" value="UniProtKB-KW"/>
</dbReference>
<sequence length="96" mass="11279">MISIKNQSQQLIYQILMISMLKNQFKKQQANAAHKFFEFPAEEKVKYYKESYSAGESVLMFWSAIGEKNEKVLEWRDSIKHGCNPENDSNLWPSQT</sequence>
<dbReference type="AlphaFoldDB" id="A0A9J5WP50"/>
<dbReference type="Gene3D" id="2.60.120.330">
    <property type="entry name" value="B-lactam Antibiotic, Isopenicillin N Synthase, Chain"/>
    <property type="match status" value="1"/>
</dbReference>
<dbReference type="Proteomes" id="UP000824120">
    <property type="component" value="Chromosome 11"/>
</dbReference>
<gene>
    <name evidence="5" type="ORF">H5410_057251</name>
</gene>